<protein>
    <submittedName>
        <fullName evidence="8">D-methionine transport system substrate-binding protein</fullName>
    </submittedName>
</protein>
<evidence type="ECO:0000313" key="9">
    <source>
        <dbReference type="Proteomes" id="UP000295361"/>
    </source>
</evidence>
<evidence type="ECO:0000256" key="1">
    <source>
        <dbReference type="ARBA" id="ARBA00004635"/>
    </source>
</evidence>
<keyword evidence="9" id="KW-1185">Reference proteome</keyword>
<proteinExistence type="inferred from homology"/>
<dbReference type="SUPFAM" id="SSF53850">
    <property type="entry name" value="Periplasmic binding protein-like II"/>
    <property type="match status" value="1"/>
</dbReference>
<dbReference type="PANTHER" id="PTHR30429">
    <property type="entry name" value="D-METHIONINE-BINDING LIPOPROTEIN METQ"/>
    <property type="match status" value="1"/>
</dbReference>
<evidence type="ECO:0000256" key="7">
    <source>
        <dbReference type="SAM" id="SignalP"/>
    </source>
</evidence>
<sequence length="260" mass="28341">MSKKLSLLAAALLAFSTFAAQAEKLSIAASPIPHAEILEFVKPRLAKEGVELDVKVFDDYIQPNVQVSEKRLDGNFFQHKPYLDEYNKNKGTNLVLLTPVHIEPFGAYSRKHKSAAELPVGATIAVPNNPANTGRALLLLAGQGLITLKDPGNILATERDIVTNPKKLKIRQLDAAALPRVLDQVDAAIINTNYALEAKLVPARDAIFFETGKSYYANALVTRPDNRDAAAVKKLSAALQSPEVKKFIEEKYKGAVVPAF</sequence>
<evidence type="ECO:0000256" key="6">
    <source>
        <dbReference type="ARBA" id="ARBA00023288"/>
    </source>
</evidence>
<dbReference type="InParanoid" id="A0A4R6QPQ0"/>
<evidence type="ECO:0000256" key="5">
    <source>
        <dbReference type="ARBA" id="ARBA00023139"/>
    </source>
</evidence>
<evidence type="ECO:0000256" key="4">
    <source>
        <dbReference type="ARBA" id="ARBA00023136"/>
    </source>
</evidence>
<keyword evidence="5" id="KW-0564">Palmitate</keyword>
<dbReference type="PIRSF" id="PIRSF002854">
    <property type="entry name" value="MetQ"/>
    <property type="match status" value="1"/>
</dbReference>
<comment type="subcellular location">
    <subcellularLocation>
        <location evidence="1">Membrane</location>
        <topology evidence="1">Lipid-anchor</topology>
    </subcellularLocation>
</comment>
<dbReference type="Gene3D" id="3.40.190.10">
    <property type="entry name" value="Periplasmic binding protein-like II"/>
    <property type="match status" value="2"/>
</dbReference>
<evidence type="ECO:0000256" key="2">
    <source>
        <dbReference type="ARBA" id="ARBA00008973"/>
    </source>
</evidence>
<keyword evidence="3 7" id="KW-0732">Signal</keyword>
<evidence type="ECO:0000313" key="8">
    <source>
        <dbReference type="EMBL" id="TDP72647.1"/>
    </source>
</evidence>
<keyword evidence="4" id="KW-0472">Membrane</keyword>
<dbReference type="OrthoDB" id="9812878at2"/>
<dbReference type="InterPro" id="IPR004872">
    <property type="entry name" value="Lipoprotein_NlpA"/>
</dbReference>
<dbReference type="PANTHER" id="PTHR30429:SF0">
    <property type="entry name" value="METHIONINE-BINDING LIPOPROTEIN METQ"/>
    <property type="match status" value="1"/>
</dbReference>
<feature type="chain" id="PRO_5020890436" evidence="7">
    <location>
        <begin position="23"/>
        <end position="260"/>
    </location>
</feature>
<comment type="caution">
    <text evidence="8">The sequence shown here is derived from an EMBL/GenBank/DDBJ whole genome shotgun (WGS) entry which is preliminary data.</text>
</comment>
<keyword evidence="6" id="KW-0449">Lipoprotein</keyword>
<organism evidence="8 9">
    <name type="scientific">Roseateles toxinivorans</name>
    <dbReference type="NCBI Taxonomy" id="270368"/>
    <lineage>
        <taxon>Bacteria</taxon>
        <taxon>Pseudomonadati</taxon>
        <taxon>Pseudomonadota</taxon>
        <taxon>Betaproteobacteria</taxon>
        <taxon>Burkholderiales</taxon>
        <taxon>Sphaerotilaceae</taxon>
        <taxon>Roseateles</taxon>
    </lineage>
</organism>
<dbReference type="EMBL" id="SNXS01000002">
    <property type="protein sequence ID" value="TDP72647.1"/>
    <property type="molecule type" value="Genomic_DNA"/>
</dbReference>
<dbReference type="AlphaFoldDB" id="A0A4R6QPQ0"/>
<dbReference type="Proteomes" id="UP000295361">
    <property type="component" value="Unassembled WGS sequence"/>
</dbReference>
<name>A0A4R6QPQ0_9BURK</name>
<gene>
    <name evidence="8" type="ORF">DES47_102392</name>
</gene>
<dbReference type="Pfam" id="PF03180">
    <property type="entry name" value="Lipoprotein_9"/>
    <property type="match status" value="1"/>
</dbReference>
<comment type="similarity">
    <text evidence="2">Belongs to the NlpA lipoprotein family.</text>
</comment>
<dbReference type="CDD" id="cd13597">
    <property type="entry name" value="PBP2_lipoprotein_Tp32"/>
    <property type="match status" value="1"/>
</dbReference>
<reference evidence="8 9" key="1">
    <citation type="submission" date="2019-03" db="EMBL/GenBank/DDBJ databases">
        <title>Genomic Encyclopedia of Type Strains, Phase IV (KMG-IV): sequencing the most valuable type-strain genomes for metagenomic binning, comparative biology and taxonomic classification.</title>
        <authorList>
            <person name="Goeker M."/>
        </authorList>
    </citation>
    <scope>NUCLEOTIDE SEQUENCE [LARGE SCALE GENOMIC DNA]</scope>
    <source>
        <strain evidence="8 9">DSM 16998</strain>
    </source>
</reference>
<accession>A0A4R6QPQ0</accession>
<dbReference type="FunCoup" id="A0A4R6QPQ0">
    <property type="interactions" value="158"/>
</dbReference>
<feature type="signal peptide" evidence="7">
    <location>
        <begin position="1"/>
        <end position="22"/>
    </location>
</feature>
<dbReference type="RefSeq" id="WP_133700099.1">
    <property type="nucleotide sequence ID" value="NZ_SNXS01000002.1"/>
</dbReference>
<dbReference type="GO" id="GO:0016020">
    <property type="term" value="C:membrane"/>
    <property type="evidence" value="ECO:0007669"/>
    <property type="project" value="UniProtKB-SubCell"/>
</dbReference>
<evidence type="ECO:0000256" key="3">
    <source>
        <dbReference type="ARBA" id="ARBA00022729"/>
    </source>
</evidence>